<dbReference type="EMBL" id="MSKW01000005">
    <property type="protein sequence ID" value="OLO79260.1"/>
    <property type="molecule type" value="Genomic_DNA"/>
</dbReference>
<name>A0A1Q8XG21_9ACTO</name>
<comment type="caution">
    <text evidence="1">The sequence shown here is derived from an EMBL/GenBank/DDBJ whole genome shotgun (WGS) entry which is preliminary data.</text>
</comment>
<evidence type="ECO:0000313" key="1">
    <source>
        <dbReference type="EMBL" id="OLO79260.1"/>
    </source>
</evidence>
<accession>A0A1Q8XG21</accession>
<organism evidence="1 2">
    <name type="scientific">Actinomyces oris</name>
    <dbReference type="NCBI Taxonomy" id="544580"/>
    <lineage>
        <taxon>Bacteria</taxon>
        <taxon>Bacillati</taxon>
        <taxon>Actinomycetota</taxon>
        <taxon>Actinomycetes</taxon>
        <taxon>Actinomycetales</taxon>
        <taxon>Actinomycetaceae</taxon>
        <taxon>Actinomyces</taxon>
    </lineage>
</organism>
<gene>
    <name evidence="1" type="ORF">BKH15_02700</name>
</gene>
<dbReference type="Gene3D" id="1.20.1290.30">
    <property type="match status" value="1"/>
</dbReference>
<dbReference type="Proteomes" id="UP000186769">
    <property type="component" value="Unassembled WGS sequence"/>
</dbReference>
<sequence>MFKQKMTAPVAVTTHDEKSVNEGIRWLVGHLGEGQRLTVWTPQKQNLTGDPQLRSLVARTSVEHITGRGGAHLAGSGPVLMAWPRPADISEFLRYNSYQVTALCVIAWGDELLSWVSSARPEMLGKTTAWDMGDQLDPVVEAAMRNVTESINHNNTISGGYDKDDVVSALLALHDAGYALDAKALEGWAVANGWSGRNPALLADYAQRIMRGSRPRSRRKRDMNFVERMRQEAVTSTSQDC</sequence>
<evidence type="ECO:0000313" key="2">
    <source>
        <dbReference type="Proteomes" id="UP000186769"/>
    </source>
</evidence>
<dbReference type="InterPro" id="IPR037210">
    <property type="entry name" value="YoaC-like_sf"/>
</dbReference>
<protein>
    <submittedName>
        <fullName evidence="1">Uncharacterized protein</fullName>
    </submittedName>
</protein>
<dbReference type="AlphaFoldDB" id="A0A1Q8XG21"/>
<proteinExistence type="predicted"/>
<reference evidence="1 2" key="1">
    <citation type="submission" date="2016-12" db="EMBL/GenBank/DDBJ databases">
        <title>Genomic comparison of strains in the 'Actinomyces naeslundii' group.</title>
        <authorList>
            <person name="Mughal S.R."/>
            <person name="Do T."/>
            <person name="Gilbert S.C."/>
            <person name="Witherden E.A."/>
            <person name="Didelot X."/>
            <person name="Beighton D."/>
        </authorList>
    </citation>
    <scope>NUCLEOTIDE SEQUENCE [LARGE SCALE GENOMIC DNA]</scope>
    <source>
        <strain evidence="1 2">G53E</strain>
    </source>
</reference>